<keyword evidence="9" id="KW-1185">Reference proteome</keyword>
<keyword evidence="2" id="KW-0805">Transcription regulation</keyword>
<evidence type="ECO:0000256" key="1">
    <source>
        <dbReference type="ARBA" id="ARBA00004123"/>
    </source>
</evidence>
<protein>
    <recommendedName>
        <fullName evidence="7">MADS-box domain-containing protein</fullName>
    </recommendedName>
</protein>
<evidence type="ECO:0000256" key="6">
    <source>
        <dbReference type="SAM" id="MobiDB-lite"/>
    </source>
</evidence>
<proteinExistence type="predicted"/>
<dbReference type="SMART" id="SM00432">
    <property type="entry name" value="MADS"/>
    <property type="match status" value="1"/>
</dbReference>
<evidence type="ECO:0000313" key="8">
    <source>
        <dbReference type="EMBL" id="KAK4343949.1"/>
    </source>
</evidence>
<accession>A0AAE1R1K5</accession>
<dbReference type="InterPro" id="IPR036879">
    <property type="entry name" value="TF_MADSbox_sf"/>
</dbReference>
<evidence type="ECO:0000259" key="7">
    <source>
        <dbReference type="PROSITE" id="PS50066"/>
    </source>
</evidence>
<dbReference type="GO" id="GO:0000978">
    <property type="term" value="F:RNA polymerase II cis-regulatory region sequence-specific DNA binding"/>
    <property type="evidence" value="ECO:0007669"/>
    <property type="project" value="TreeGrafter"/>
</dbReference>
<dbReference type="GO" id="GO:0046983">
    <property type="term" value="F:protein dimerization activity"/>
    <property type="evidence" value="ECO:0007669"/>
    <property type="project" value="InterPro"/>
</dbReference>
<dbReference type="Pfam" id="PF00319">
    <property type="entry name" value="SRF-TF"/>
    <property type="match status" value="1"/>
</dbReference>
<dbReference type="SUPFAM" id="SSF55455">
    <property type="entry name" value="SRF-like"/>
    <property type="match status" value="1"/>
</dbReference>
<sequence>MATKRLRHNRNCSENVRNSILNRRAITLFKKAEEFSTLCDVEVAIIIFSPGEIQPIVWQCKGLAKDVLMRYLSFPEDERLKKLVKHETYLLEKVKKQEEQISKIEKINEEKEMELLFNQLVEGRSIYELDAIEIKGLLQLVASKMAKLNERKKQINQPPNPPPNNEHVALSASLMEDLSNDPWFVETMATLGDGSGTEPAPTEGDDTNAKDDGHNKDLD</sequence>
<feature type="region of interest" description="Disordered" evidence="6">
    <location>
        <begin position="184"/>
        <end position="219"/>
    </location>
</feature>
<dbReference type="PANTHER" id="PTHR11945:SF695">
    <property type="entry name" value="AGAMOUS-LIKE MADS-BOX PROTEIN AGL90"/>
    <property type="match status" value="1"/>
</dbReference>
<dbReference type="Proteomes" id="UP001291623">
    <property type="component" value="Unassembled WGS sequence"/>
</dbReference>
<gene>
    <name evidence="8" type="ORF">RND71_037043</name>
</gene>
<dbReference type="PANTHER" id="PTHR11945">
    <property type="entry name" value="MADS BOX PROTEIN"/>
    <property type="match status" value="1"/>
</dbReference>
<evidence type="ECO:0000256" key="2">
    <source>
        <dbReference type="ARBA" id="ARBA00023015"/>
    </source>
</evidence>
<comment type="subcellular location">
    <subcellularLocation>
        <location evidence="1">Nucleus</location>
    </subcellularLocation>
</comment>
<dbReference type="AlphaFoldDB" id="A0AAE1R1K5"/>
<dbReference type="InterPro" id="IPR002100">
    <property type="entry name" value="TF_MADSbox"/>
</dbReference>
<evidence type="ECO:0000256" key="4">
    <source>
        <dbReference type="ARBA" id="ARBA00023163"/>
    </source>
</evidence>
<feature type="domain" description="MADS-box" evidence="7">
    <location>
        <begin position="1"/>
        <end position="49"/>
    </location>
</feature>
<feature type="compositionally biased region" description="Basic and acidic residues" evidence="6">
    <location>
        <begin position="207"/>
        <end position="219"/>
    </location>
</feature>
<dbReference type="PROSITE" id="PS50066">
    <property type="entry name" value="MADS_BOX_2"/>
    <property type="match status" value="1"/>
</dbReference>
<keyword evidence="3" id="KW-0238">DNA-binding</keyword>
<comment type="caution">
    <text evidence="8">The sequence shown here is derived from an EMBL/GenBank/DDBJ whole genome shotgun (WGS) entry which is preliminary data.</text>
</comment>
<evidence type="ECO:0000256" key="5">
    <source>
        <dbReference type="ARBA" id="ARBA00023242"/>
    </source>
</evidence>
<dbReference type="Gene3D" id="3.40.1810.10">
    <property type="entry name" value="Transcription factor, MADS-box"/>
    <property type="match status" value="1"/>
</dbReference>
<name>A0AAE1R1K5_9SOLA</name>
<dbReference type="GO" id="GO:0000981">
    <property type="term" value="F:DNA-binding transcription factor activity, RNA polymerase II-specific"/>
    <property type="evidence" value="ECO:0007669"/>
    <property type="project" value="TreeGrafter"/>
</dbReference>
<evidence type="ECO:0000256" key="3">
    <source>
        <dbReference type="ARBA" id="ARBA00023125"/>
    </source>
</evidence>
<keyword evidence="4" id="KW-0804">Transcription</keyword>
<reference evidence="8" key="1">
    <citation type="submission" date="2023-12" db="EMBL/GenBank/DDBJ databases">
        <title>Genome assembly of Anisodus tanguticus.</title>
        <authorList>
            <person name="Wang Y.-J."/>
        </authorList>
    </citation>
    <scope>NUCLEOTIDE SEQUENCE</scope>
    <source>
        <strain evidence="8">KB-2021</strain>
        <tissue evidence="8">Leaf</tissue>
    </source>
</reference>
<organism evidence="8 9">
    <name type="scientific">Anisodus tanguticus</name>
    <dbReference type="NCBI Taxonomy" id="243964"/>
    <lineage>
        <taxon>Eukaryota</taxon>
        <taxon>Viridiplantae</taxon>
        <taxon>Streptophyta</taxon>
        <taxon>Embryophyta</taxon>
        <taxon>Tracheophyta</taxon>
        <taxon>Spermatophyta</taxon>
        <taxon>Magnoliopsida</taxon>
        <taxon>eudicotyledons</taxon>
        <taxon>Gunneridae</taxon>
        <taxon>Pentapetalae</taxon>
        <taxon>asterids</taxon>
        <taxon>lamiids</taxon>
        <taxon>Solanales</taxon>
        <taxon>Solanaceae</taxon>
        <taxon>Solanoideae</taxon>
        <taxon>Hyoscyameae</taxon>
        <taxon>Anisodus</taxon>
    </lineage>
</organism>
<dbReference type="EMBL" id="JAVYJV010000020">
    <property type="protein sequence ID" value="KAK4343949.1"/>
    <property type="molecule type" value="Genomic_DNA"/>
</dbReference>
<keyword evidence="5" id="KW-0539">Nucleus</keyword>
<evidence type="ECO:0000313" key="9">
    <source>
        <dbReference type="Proteomes" id="UP001291623"/>
    </source>
</evidence>
<dbReference type="GO" id="GO:0005634">
    <property type="term" value="C:nucleus"/>
    <property type="evidence" value="ECO:0007669"/>
    <property type="project" value="UniProtKB-SubCell"/>
</dbReference>